<proteinExistence type="predicted"/>
<name>A0AAD2GQB9_9CAUD</name>
<evidence type="ECO:0000256" key="2">
    <source>
        <dbReference type="ARBA" id="ARBA00022732"/>
    </source>
</evidence>
<keyword evidence="6" id="KW-1185">Reference proteome</keyword>
<keyword evidence="3" id="KW-0946">Virion</keyword>
<feature type="domain" description="Bacteriophage T7 tail fibre protein-like N-terminal" evidence="4">
    <location>
        <begin position="13"/>
        <end position="102"/>
    </location>
</feature>
<evidence type="ECO:0000313" key="5">
    <source>
        <dbReference type="EMBL" id="CAK1344589.1"/>
    </source>
</evidence>
<dbReference type="GO" id="GO:0098015">
    <property type="term" value="C:virus tail"/>
    <property type="evidence" value="ECO:0007669"/>
    <property type="project" value="UniProtKB-KW"/>
</dbReference>
<dbReference type="Proteomes" id="UP001296009">
    <property type="component" value="Chromosome"/>
</dbReference>
<accession>A0AAD2GQB9</accession>
<dbReference type="Pfam" id="PF03906">
    <property type="entry name" value="Phage_T7_tail"/>
    <property type="match status" value="1"/>
</dbReference>
<dbReference type="InterPro" id="IPR005604">
    <property type="entry name" value="Phage_T7_tail_fibre-like_N"/>
</dbReference>
<evidence type="ECO:0000256" key="1">
    <source>
        <dbReference type="ARBA" id="ARBA00004328"/>
    </source>
</evidence>
<evidence type="ECO:0000256" key="3">
    <source>
        <dbReference type="ARBA" id="ARBA00022844"/>
    </source>
</evidence>
<reference evidence="5" key="1">
    <citation type="submission" date="2023-10" db="EMBL/GenBank/DDBJ databases">
        <authorList>
            <person name="Robby Concha-Eloko"/>
            <person name="Pilar Barberan- Martinez"/>
            <person name="Rafael Sanjuan"/>
            <person name="Pilar Domingo-Calap"/>
        </authorList>
    </citation>
    <scope>NUCLEOTIDE SEQUENCE</scope>
</reference>
<gene>
    <name evidence="5" type="ORF">K66PH128C1_LOCUS59</name>
</gene>
<evidence type="ECO:0000259" key="4">
    <source>
        <dbReference type="Pfam" id="PF03906"/>
    </source>
</evidence>
<comment type="subcellular location">
    <subcellularLocation>
        <location evidence="1">Virion</location>
    </subcellularLocation>
</comment>
<protein>
    <submittedName>
        <fullName evidence="5">Tail spike protein</fullName>
    </submittedName>
</protein>
<organism evidence="5 6">
    <name type="scientific">Klebsiella phage vB_Ko_K66PH128C1</name>
    <dbReference type="NCBI Taxonomy" id="3071610"/>
    <lineage>
        <taxon>Viruses</taxon>
        <taxon>Duplodnaviria</taxon>
        <taxon>Heunggongvirae</taxon>
        <taxon>Uroviricota</taxon>
        <taxon>Caudoviricetes</taxon>
        <taxon>Autographivirales</taxon>
        <taxon>Autoscriptoviridae</taxon>
        <taxon>Slopekvirinae</taxon>
        <taxon>Drulisvirus</taxon>
        <taxon>Drulisvirus K66PH128C1</taxon>
    </lineage>
</organism>
<dbReference type="EMBL" id="OY757062">
    <property type="protein sequence ID" value="CAK1344589.1"/>
    <property type="molecule type" value="Genomic_DNA"/>
</dbReference>
<sequence>MAFSWQESVKPAGTQDIQCDIEYLDKSYIHVYLDGAETTAFTWTSSTNIRLNSPLSAETAVLLIRKTERKYLYIEFASGAPFIEGNVDTQNMQLLHLAQELVEGRYIEGFYGDINMHRYRITNLGDPVDVRDATNKQYVDTEDARRDARIDAEAATRKAADDALDARVINLEQTYFNASTNSFSWWTVTTAPTSTITPGMLFTKAKVRLNGITQTAGYSYSVANGVITFAETVPAGTLVDVTIGIDTEADTSAVSTVLDLLASPQTNGVGVNVVHLTGAATVPFERFLADSGWNMDAAILAAAASGKTVLFRNDETYTISVNDIPFARYTSFIGNPGGNPPLFLITNPTGTYGTFNLYVSNGLNGGRYNKFDNLSFRYPNQVKTGSAIPYPPLFAGGCYGSEFTNLDIGNAYIGFRLGGTLNSVELGTASRVRLSDIIGAPLYRGLSLEQVRDVPTIQNIRWNYNYLDGGPYAYDSTLKQWMHDNAWAFQFGRLDWSLVSNLSAYGYLRGVVLLSTRYTGSADRLRFVGCTFDHTVNPVYLQNFSNSVDFIGCGFTGDRGSEFTRITPSNLYINNVGDTSAWVNFIDCTINNLTSDGIRTGSNLRLSGGTRLWGLGYDGTVETPRNGVYVTANNVSVDISASTIDVSAGQHTRCVFDGGMSGCMLTVSAGAKLIGASLEVFRWNGSTSNREVLSDDVYVPGTVTARGFLSFYSPRQVYRSASVPTVGTFARGERVLNMSPTVLGAAGSQYVVEGWLRLTSGDTHTMGVDWLELKQLTGS</sequence>
<evidence type="ECO:0000313" key="6">
    <source>
        <dbReference type="Proteomes" id="UP001296009"/>
    </source>
</evidence>
<keyword evidence="2" id="KW-1227">Viral tail protein</keyword>